<evidence type="ECO:0000313" key="2">
    <source>
        <dbReference type="EMBL" id="MYL68822.1"/>
    </source>
</evidence>
<evidence type="ECO:0008006" key="4">
    <source>
        <dbReference type="Google" id="ProtNLM"/>
    </source>
</evidence>
<sequence length="495" mass="51373">MTLELIDFVEQTDGVEFEDFSPEAQERIDGALADLTQEEGGPSNPPEQTLIWDWNDLDAVRDDLSGNYVLAQDLDENTAGYPDVVDADGSGFTPIAASGDLFRGNFDGNGNTIKDLKVDTTSSAGLFGRINSQAVVRDFTIDDATIIQQDPEGLGSNQGTGTVTGYIQNSIIRNVNVTNSTVELQGNIDTQNQGVGSVAGYGLNAGFKHIDVSGTTITVNGSDGKASNAGGVVGLLTDYRNPDILPTKTKIVDSDINADVNGVAALGGLVGKAFSNGESISIKRTSANSTVNLNEDAENAGKQFGGLIGLVGGSNPLEIEQTKFTGTVAGSFAVGGFVGKTDTGSGLSITNSFSNAQYELKLDTAGPGGGLIGIINESVEIENTYAAGIDGATIASAQHDFGGIAGDVGRGTETVVGDITIEDQSVYFDTDTGVPDTFDEGGAEDIPGVNTPGSNEMKGSSAEETMGGFDFEQTWKTRTGPDNFPDLQTFDESAQ</sequence>
<evidence type="ECO:0000313" key="3">
    <source>
        <dbReference type="Proteomes" id="UP000452321"/>
    </source>
</evidence>
<dbReference type="AlphaFoldDB" id="A0A6B1IRN8"/>
<proteinExistence type="predicted"/>
<accession>A0A6B1IRN8</accession>
<dbReference type="Gene3D" id="2.160.20.110">
    <property type="match status" value="1"/>
</dbReference>
<dbReference type="Proteomes" id="UP000452321">
    <property type="component" value="Unassembled WGS sequence"/>
</dbReference>
<protein>
    <recommendedName>
        <fullName evidence="4">GLUG domain-containing protein</fullName>
    </recommendedName>
</protein>
<reference evidence="2 3" key="1">
    <citation type="submission" date="2019-11" db="EMBL/GenBank/DDBJ databases">
        <title>Genome sequences of 17 halophilic strains isolated from different environments.</title>
        <authorList>
            <person name="Furrow R.E."/>
        </authorList>
    </citation>
    <scope>NUCLEOTIDE SEQUENCE [LARGE SCALE GENOMIC DNA]</scope>
    <source>
        <strain evidence="2 3">22502_06_Cabo</strain>
    </source>
</reference>
<name>A0A6B1IRN8_9EURY</name>
<evidence type="ECO:0000256" key="1">
    <source>
        <dbReference type="SAM" id="MobiDB-lite"/>
    </source>
</evidence>
<comment type="caution">
    <text evidence="2">The sequence shown here is derived from an EMBL/GenBank/DDBJ whole genome shotgun (WGS) entry which is preliminary data.</text>
</comment>
<dbReference type="EMBL" id="WMFC01000022">
    <property type="protein sequence ID" value="MYL68822.1"/>
    <property type="molecule type" value="Genomic_DNA"/>
</dbReference>
<dbReference type="RefSeq" id="WP_159359043.1">
    <property type="nucleotide sequence ID" value="NZ_WMFC01000022.1"/>
</dbReference>
<feature type="region of interest" description="Disordered" evidence="1">
    <location>
        <begin position="439"/>
        <end position="495"/>
    </location>
</feature>
<organism evidence="2 3">
    <name type="scientific">Halorubrum distributum</name>
    <dbReference type="NCBI Taxonomy" id="29283"/>
    <lineage>
        <taxon>Archaea</taxon>
        <taxon>Methanobacteriati</taxon>
        <taxon>Methanobacteriota</taxon>
        <taxon>Stenosarchaea group</taxon>
        <taxon>Halobacteria</taxon>
        <taxon>Halobacteriales</taxon>
        <taxon>Haloferacaceae</taxon>
        <taxon>Halorubrum</taxon>
        <taxon>Halorubrum distributum group</taxon>
    </lineage>
</organism>
<gene>
    <name evidence="2" type="ORF">GLW30_13915</name>
</gene>